<dbReference type="Proteomes" id="UP000075606">
    <property type="component" value="Unassembled WGS sequence"/>
</dbReference>
<comment type="caution">
    <text evidence="9">The sequence shown here is derived from an EMBL/GenBank/DDBJ whole genome shotgun (WGS) entry which is preliminary data.</text>
</comment>
<dbReference type="AlphaFoldDB" id="A0A150X3S7"/>
<feature type="transmembrane region" description="Helical" evidence="6">
    <location>
        <begin position="399"/>
        <end position="423"/>
    </location>
</feature>
<protein>
    <recommendedName>
        <fullName evidence="11">ABC3 transporter permease protein domain-containing protein</fullName>
    </recommendedName>
</protein>
<evidence type="ECO:0000313" key="10">
    <source>
        <dbReference type="Proteomes" id="UP000075606"/>
    </source>
</evidence>
<evidence type="ECO:0000259" key="8">
    <source>
        <dbReference type="Pfam" id="PF12704"/>
    </source>
</evidence>
<keyword evidence="10" id="KW-1185">Reference proteome</keyword>
<evidence type="ECO:0000256" key="3">
    <source>
        <dbReference type="ARBA" id="ARBA00022692"/>
    </source>
</evidence>
<evidence type="ECO:0000256" key="1">
    <source>
        <dbReference type="ARBA" id="ARBA00004651"/>
    </source>
</evidence>
<evidence type="ECO:0000256" key="4">
    <source>
        <dbReference type="ARBA" id="ARBA00022989"/>
    </source>
</evidence>
<dbReference type="GO" id="GO:0005886">
    <property type="term" value="C:plasma membrane"/>
    <property type="evidence" value="ECO:0007669"/>
    <property type="project" value="UniProtKB-SubCell"/>
</dbReference>
<accession>A0A150X3S7</accession>
<evidence type="ECO:0000256" key="6">
    <source>
        <dbReference type="SAM" id="Phobius"/>
    </source>
</evidence>
<evidence type="ECO:0008006" key="11">
    <source>
        <dbReference type="Google" id="ProtNLM"/>
    </source>
</evidence>
<feature type="domain" description="MacB-like periplasmic core" evidence="8">
    <location>
        <begin position="20"/>
        <end position="252"/>
    </location>
</feature>
<feature type="transmembrane region" description="Helical" evidence="6">
    <location>
        <begin position="765"/>
        <end position="785"/>
    </location>
</feature>
<dbReference type="Pfam" id="PF02687">
    <property type="entry name" value="FtsX"/>
    <property type="match status" value="2"/>
</dbReference>
<organism evidence="9 10">
    <name type="scientific">Roseivirga spongicola</name>
    <dbReference type="NCBI Taxonomy" id="333140"/>
    <lineage>
        <taxon>Bacteria</taxon>
        <taxon>Pseudomonadati</taxon>
        <taxon>Bacteroidota</taxon>
        <taxon>Cytophagia</taxon>
        <taxon>Cytophagales</taxon>
        <taxon>Roseivirgaceae</taxon>
        <taxon>Roseivirga</taxon>
    </lineage>
</organism>
<feature type="domain" description="ABC3 transporter permease C-terminal" evidence="7">
    <location>
        <begin position="682"/>
        <end position="795"/>
    </location>
</feature>
<keyword evidence="2" id="KW-1003">Cell membrane</keyword>
<proteinExistence type="predicted"/>
<dbReference type="GO" id="GO:0022857">
    <property type="term" value="F:transmembrane transporter activity"/>
    <property type="evidence" value="ECO:0007669"/>
    <property type="project" value="TreeGrafter"/>
</dbReference>
<evidence type="ECO:0000259" key="7">
    <source>
        <dbReference type="Pfam" id="PF02687"/>
    </source>
</evidence>
<evidence type="ECO:0000256" key="2">
    <source>
        <dbReference type="ARBA" id="ARBA00022475"/>
    </source>
</evidence>
<feature type="domain" description="ABC3 transporter permease C-terminal" evidence="7">
    <location>
        <begin position="312"/>
        <end position="425"/>
    </location>
</feature>
<evidence type="ECO:0000256" key="5">
    <source>
        <dbReference type="ARBA" id="ARBA00023136"/>
    </source>
</evidence>
<reference evidence="9 10" key="1">
    <citation type="submission" date="2016-01" db="EMBL/GenBank/DDBJ databases">
        <title>Genome sequencing of Roseivirga spongicola UST030701-084.</title>
        <authorList>
            <person name="Selvaratnam C."/>
            <person name="Thevarajoo S."/>
            <person name="Goh K.M."/>
            <person name="Ee R."/>
            <person name="Chan K.-G."/>
            <person name="Chong C.S."/>
        </authorList>
    </citation>
    <scope>NUCLEOTIDE SEQUENCE [LARGE SCALE GENOMIC DNA]</scope>
    <source>
        <strain evidence="9 10">UST030701-084</strain>
    </source>
</reference>
<dbReference type="PANTHER" id="PTHR30572">
    <property type="entry name" value="MEMBRANE COMPONENT OF TRANSPORTER-RELATED"/>
    <property type="match status" value="1"/>
</dbReference>
<feature type="transmembrane region" description="Helical" evidence="6">
    <location>
        <begin position="682"/>
        <end position="704"/>
    </location>
</feature>
<evidence type="ECO:0000313" key="9">
    <source>
        <dbReference type="EMBL" id="KYG73380.1"/>
    </source>
</evidence>
<dbReference type="InterPro" id="IPR050250">
    <property type="entry name" value="Macrolide_Exporter_MacB"/>
</dbReference>
<dbReference type="PANTHER" id="PTHR30572:SF18">
    <property type="entry name" value="ABC-TYPE MACROLIDE FAMILY EXPORT SYSTEM PERMEASE COMPONENT 2"/>
    <property type="match status" value="1"/>
</dbReference>
<dbReference type="RefSeq" id="WP_068221634.1">
    <property type="nucleotide sequence ID" value="NZ_LRPC01000028.1"/>
</dbReference>
<keyword evidence="3 6" id="KW-0812">Transmembrane</keyword>
<feature type="transmembrane region" description="Helical" evidence="6">
    <location>
        <begin position="731"/>
        <end position="750"/>
    </location>
</feature>
<dbReference type="Pfam" id="PF12704">
    <property type="entry name" value="MacB_PCD"/>
    <property type="match status" value="1"/>
</dbReference>
<keyword evidence="4 6" id="KW-1133">Transmembrane helix</keyword>
<keyword evidence="5 6" id="KW-0472">Membrane</keyword>
<dbReference type="InterPro" id="IPR003838">
    <property type="entry name" value="ABC3_permease_C"/>
</dbReference>
<dbReference type="OrthoDB" id="973893at2"/>
<dbReference type="InterPro" id="IPR025857">
    <property type="entry name" value="MacB_PCD"/>
</dbReference>
<dbReference type="STRING" id="333140.AWW68_11785"/>
<sequence>MLSNHFKIAVRLFIKYKVYSGINLLGLSLAFMICFFCFLYIQDELSYDKFHTDAEKVFLIAKVNYKEDVKEIESSILNWKPLEGISKSVANNLPFLEQAGSTIPEIENLVRIQAGYITLESEGEEFKELAQYIDQDFFSVVDFPFIDGKVEDVMSDLKSAVVSEKFAMKYFGSVDVVGKELVLKGNDGPFLISGVISTASNSVIDRDVFLRIENSQFLEDEYYNGWGFNAFIAFVKLNDSRDKAIVQEKLRDIEADHDGASGLSKLRERLNLAEDNPVYTYQLKPIADIYLDPTIVFGDSSSFLYSLILAGISLIILIIACINYLAISITASAGRRSEVAIRKVIGANILHLKGQFYAESFLQVSIAVLLGFTLTQALLPSFNDLAEKEFTLTLFENLRLLFGGLLFGVALTFFAGGYPAQILSRFKALAGLKGNGSHKISSKLIKGMVVFQFTLCLMFISVGLAMREQFEFINNKDLGFDEEQVVYVEGVSGKTNLLKEELAKYPSVIMASGSSGIFVGRIIHGVDPINGVENRISFISIDSDFFQTLGVDLVDVEGVQSVEKEQMASGMSFLNESYLNALKADSLMYAESIASIDGVVVDFHFESLQNEIASQKFEITEPGRLSTLFVKLRPNQIEEGLSAIRESYAKITEKPLEEVKFLDEFLNSRYEDSRKWQRIVNISASIGLLIACIGLFGLTGMGMANQMKELSIRKVLGANARDLAYALNRQSFILIIVASVISIPVSYYLIKRWLNDFAYHVDITAQVFAVSILLLVLITLITVTYHSIKVIFTNPVNILRNE</sequence>
<feature type="transmembrane region" description="Helical" evidence="6">
    <location>
        <begin position="444"/>
        <end position="466"/>
    </location>
</feature>
<feature type="transmembrane region" description="Helical" evidence="6">
    <location>
        <begin position="21"/>
        <end position="41"/>
    </location>
</feature>
<comment type="subcellular location">
    <subcellularLocation>
        <location evidence="1">Cell membrane</location>
        <topology evidence="1">Multi-pass membrane protein</topology>
    </subcellularLocation>
</comment>
<gene>
    <name evidence="9" type="ORF">AWW68_11785</name>
</gene>
<feature type="transmembrane region" description="Helical" evidence="6">
    <location>
        <begin position="303"/>
        <end position="327"/>
    </location>
</feature>
<name>A0A150X3S7_9BACT</name>
<dbReference type="EMBL" id="LRPC01000028">
    <property type="protein sequence ID" value="KYG73380.1"/>
    <property type="molecule type" value="Genomic_DNA"/>
</dbReference>